<sequence length="279" mass="31341">MKIFTTKHEVSQYLQQLQDAGQKVGFVPTMGALHQGHLSLLAQARQQTQVVVCSIFVNPTQFTDPKDLEKYPRPIEADIAKLQQAGCDVLFNPPVSEMYAGHENWHLDIGELEHLLEGKFRPGHYQGVMQVVNKLFTIIHPNLAFFGQKDYQQVMVIEQMIQRLKLPVKLVMCPIERETDGLAMSSRNIHLTANDRQHALVLSRALNQAKADFEAGEPLNQVTKQAAELIDNESGTELEYFELADGQTLHPATTNSQNIVALVAARVGHTRLIDNVIMR</sequence>
<comment type="caution">
    <text evidence="8">Lacks conserved residue(s) required for the propagation of feature annotation.</text>
</comment>
<dbReference type="GO" id="GO:0004592">
    <property type="term" value="F:pantoate-beta-alanine ligase activity"/>
    <property type="evidence" value="ECO:0007669"/>
    <property type="project" value="UniProtKB-UniRule"/>
</dbReference>
<comment type="caution">
    <text evidence="9">The sequence shown here is derived from an EMBL/GenBank/DDBJ whole genome shotgun (WGS) entry which is preliminary data.</text>
</comment>
<comment type="subcellular location">
    <subcellularLocation>
        <location evidence="8">Cytoplasm</location>
    </subcellularLocation>
</comment>
<feature type="binding site" evidence="8">
    <location>
        <begin position="184"/>
        <end position="187"/>
    </location>
    <ligand>
        <name>ATP</name>
        <dbReference type="ChEBI" id="CHEBI:30616"/>
    </ligand>
</feature>
<comment type="catalytic activity">
    <reaction evidence="7 8">
        <text>(R)-pantoate + beta-alanine + ATP = (R)-pantothenate + AMP + diphosphate + H(+)</text>
        <dbReference type="Rhea" id="RHEA:10912"/>
        <dbReference type="ChEBI" id="CHEBI:15378"/>
        <dbReference type="ChEBI" id="CHEBI:15980"/>
        <dbReference type="ChEBI" id="CHEBI:29032"/>
        <dbReference type="ChEBI" id="CHEBI:30616"/>
        <dbReference type="ChEBI" id="CHEBI:33019"/>
        <dbReference type="ChEBI" id="CHEBI:57966"/>
        <dbReference type="ChEBI" id="CHEBI:456215"/>
        <dbReference type="EC" id="6.3.2.1"/>
    </reaction>
</comment>
<feature type="active site" description="Proton donor" evidence="8">
    <location>
        <position position="37"/>
    </location>
</feature>
<comment type="pathway">
    <text evidence="1 8">Cofactor biosynthesis; (R)-pantothenate biosynthesis; (R)-pantothenate from (R)-pantoate and beta-alanine: step 1/1.</text>
</comment>
<proteinExistence type="inferred from homology"/>
<feature type="binding site" evidence="8">
    <location>
        <begin position="30"/>
        <end position="37"/>
    </location>
    <ligand>
        <name>ATP</name>
        <dbReference type="ChEBI" id="CHEBI:30616"/>
    </ligand>
</feature>
<keyword evidence="5 8" id="KW-0547">Nucleotide-binding</keyword>
<evidence type="ECO:0000256" key="5">
    <source>
        <dbReference type="ARBA" id="ARBA00022741"/>
    </source>
</evidence>
<dbReference type="AlphaFoldDB" id="A0A917JDS3"/>
<evidence type="ECO:0000256" key="2">
    <source>
        <dbReference type="ARBA" id="ARBA00009256"/>
    </source>
</evidence>
<keyword evidence="4 8" id="KW-0566">Pantothenate biosynthesis</keyword>
<comment type="similarity">
    <text evidence="2 8">Belongs to the pantothenate synthetase family.</text>
</comment>
<evidence type="ECO:0000313" key="10">
    <source>
        <dbReference type="Proteomes" id="UP000662074"/>
    </source>
</evidence>
<comment type="miscellaneous">
    <text evidence="8">The reaction proceeds by a bi uni uni bi ping pong mechanism.</text>
</comment>
<dbReference type="NCBIfam" id="TIGR00018">
    <property type="entry name" value="panC"/>
    <property type="match status" value="1"/>
</dbReference>
<comment type="function">
    <text evidence="8">Catalyzes the condensation of pantoate with beta-alanine in an ATP-dependent reaction via a pantoyl-adenylate intermediate.</text>
</comment>
<reference evidence="9" key="2">
    <citation type="submission" date="2020-09" db="EMBL/GenBank/DDBJ databases">
        <authorList>
            <person name="Sun Q."/>
            <person name="Sedlacek I."/>
        </authorList>
    </citation>
    <scope>NUCLEOTIDE SEQUENCE</scope>
    <source>
        <strain evidence="9">CCM 8711</strain>
    </source>
</reference>
<dbReference type="Gene3D" id="3.40.50.620">
    <property type="entry name" value="HUPs"/>
    <property type="match status" value="1"/>
</dbReference>
<protein>
    <recommendedName>
        <fullName evidence="8">Pantothenate synthetase</fullName>
        <shortName evidence="8">PS</shortName>
        <ecNumber evidence="8">6.3.2.1</ecNumber>
    </recommendedName>
    <alternativeName>
        <fullName evidence="8">Pantoate--beta-alanine ligase</fullName>
    </alternativeName>
    <alternativeName>
        <fullName evidence="8">Pantoate-activating enzyme</fullName>
    </alternativeName>
</protein>
<comment type="subunit">
    <text evidence="8">Homodimer.</text>
</comment>
<dbReference type="InterPro" id="IPR042176">
    <property type="entry name" value="Pantoate_ligase_C"/>
</dbReference>
<evidence type="ECO:0000256" key="8">
    <source>
        <dbReference type="HAMAP-Rule" id="MF_00158"/>
    </source>
</evidence>
<evidence type="ECO:0000256" key="4">
    <source>
        <dbReference type="ARBA" id="ARBA00022655"/>
    </source>
</evidence>
<dbReference type="Proteomes" id="UP000662074">
    <property type="component" value="Unassembled WGS sequence"/>
</dbReference>
<dbReference type="CDD" id="cd00560">
    <property type="entry name" value="PanC"/>
    <property type="match status" value="1"/>
</dbReference>
<evidence type="ECO:0000256" key="3">
    <source>
        <dbReference type="ARBA" id="ARBA00022598"/>
    </source>
</evidence>
<dbReference type="GO" id="GO:0005829">
    <property type="term" value="C:cytosol"/>
    <property type="evidence" value="ECO:0007669"/>
    <property type="project" value="TreeGrafter"/>
</dbReference>
<dbReference type="HAMAP" id="MF_00158">
    <property type="entry name" value="PanC"/>
    <property type="match status" value="1"/>
</dbReference>
<gene>
    <name evidence="8 9" type="primary">panC</name>
    <name evidence="9" type="ORF">GCM10011425_38020</name>
</gene>
<accession>A0A917JDS3</accession>
<evidence type="ECO:0000256" key="1">
    <source>
        <dbReference type="ARBA" id="ARBA00004990"/>
    </source>
</evidence>
<keyword evidence="10" id="KW-1185">Reference proteome</keyword>
<name>A0A917JDS3_9SPHI</name>
<feature type="binding site" evidence="8">
    <location>
        <position position="61"/>
    </location>
    <ligand>
        <name>beta-alanine</name>
        <dbReference type="ChEBI" id="CHEBI:57966"/>
    </ligand>
</feature>
<dbReference type="PANTHER" id="PTHR21299">
    <property type="entry name" value="CYTIDYLATE KINASE/PANTOATE-BETA-ALANINE LIGASE"/>
    <property type="match status" value="1"/>
</dbReference>
<organism evidence="9 10">
    <name type="scientific">Mucilaginibacter galii</name>
    <dbReference type="NCBI Taxonomy" id="2005073"/>
    <lineage>
        <taxon>Bacteria</taxon>
        <taxon>Pseudomonadati</taxon>
        <taxon>Bacteroidota</taxon>
        <taxon>Sphingobacteriia</taxon>
        <taxon>Sphingobacteriales</taxon>
        <taxon>Sphingobacteriaceae</taxon>
        <taxon>Mucilaginibacter</taxon>
    </lineage>
</organism>
<dbReference type="GO" id="GO:0005524">
    <property type="term" value="F:ATP binding"/>
    <property type="evidence" value="ECO:0007669"/>
    <property type="project" value="UniProtKB-KW"/>
</dbReference>
<dbReference type="InterPro" id="IPR003721">
    <property type="entry name" value="Pantoate_ligase"/>
</dbReference>
<dbReference type="PANTHER" id="PTHR21299:SF1">
    <property type="entry name" value="PANTOATE--BETA-ALANINE LIGASE"/>
    <property type="match status" value="1"/>
</dbReference>
<feature type="binding site" evidence="8">
    <location>
        <position position="153"/>
    </location>
    <ligand>
        <name>(R)-pantoate</name>
        <dbReference type="ChEBI" id="CHEBI:15980"/>
    </ligand>
</feature>
<keyword evidence="3 8" id="KW-0436">Ligase</keyword>
<feature type="binding site" evidence="8">
    <location>
        <position position="61"/>
    </location>
    <ligand>
        <name>(R)-pantoate</name>
        <dbReference type="ChEBI" id="CHEBI:15980"/>
    </ligand>
</feature>
<dbReference type="RefSeq" id="WP_188418701.1">
    <property type="nucleotide sequence ID" value="NZ_BMDO01000014.1"/>
</dbReference>
<dbReference type="GO" id="GO:0015940">
    <property type="term" value="P:pantothenate biosynthetic process"/>
    <property type="evidence" value="ECO:0007669"/>
    <property type="project" value="UniProtKB-UniRule"/>
</dbReference>
<evidence type="ECO:0000256" key="7">
    <source>
        <dbReference type="ARBA" id="ARBA00048258"/>
    </source>
</evidence>
<evidence type="ECO:0000313" key="9">
    <source>
        <dbReference type="EMBL" id="GGI52590.1"/>
    </source>
</evidence>
<keyword evidence="6 8" id="KW-0067">ATP-binding</keyword>
<dbReference type="InterPro" id="IPR014729">
    <property type="entry name" value="Rossmann-like_a/b/a_fold"/>
</dbReference>
<dbReference type="Gene3D" id="3.30.1300.10">
    <property type="entry name" value="Pantoate-beta-alanine ligase, C-terminal domain"/>
    <property type="match status" value="1"/>
</dbReference>
<feature type="binding site" evidence="8">
    <location>
        <begin position="147"/>
        <end position="150"/>
    </location>
    <ligand>
        <name>ATP</name>
        <dbReference type="ChEBI" id="CHEBI:30616"/>
    </ligand>
</feature>
<dbReference type="Pfam" id="PF02569">
    <property type="entry name" value="Pantoate_ligase"/>
    <property type="match status" value="1"/>
</dbReference>
<keyword evidence="8" id="KW-0963">Cytoplasm</keyword>
<reference evidence="9" key="1">
    <citation type="journal article" date="2014" name="Int. J. Syst. Evol. Microbiol.">
        <title>Complete genome sequence of Corynebacterium casei LMG S-19264T (=DSM 44701T), isolated from a smear-ripened cheese.</title>
        <authorList>
            <consortium name="US DOE Joint Genome Institute (JGI-PGF)"/>
            <person name="Walter F."/>
            <person name="Albersmeier A."/>
            <person name="Kalinowski J."/>
            <person name="Ruckert C."/>
        </authorList>
    </citation>
    <scope>NUCLEOTIDE SEQUENCE</scope>
    <source>
        <strain evidence="9">CCM 8711</strain>
    </source>
</reference>
<dbReference type="EC" id="6.3.2.1" evidence="8"/>
<dbReference type="SUPFAM" id="SSF52374">
    <property type="entry name" value="Nucleotidylyl transferase"/>
    <property type="match status" value="1"/>
</dbReference>
<evidence type="ECO:0000256" key="6">
    <source>
        <dbReference type="ARBA" id="ARBA00022840"/>
    </source>
</evidence>
<dbReference type="EMBL" id="BMDO01000014">
    <property type="protein sequence ID" value="GGI52590.1"/>
    <property type="molecule type" value="Genomic_DNA"/>
</dbReference>